<feature type="domain" description="GGDEF" evidence="2">
    <location>
        <begin position="262"/>
        <end position="395"/>
    </location>
</feature>
<dbReference type="CDD" id="cd01949">
    <property type="entry name" value="GGDEF"/>
    <property type="match status" value="1"/>
</dbReference>
<dbReference type="GO" id="GO:0052621">
    <property type="term" value="F:diguanylate cyclase activity"/>
    <property type="evidence" value="ECO:0007669"/>
    <property type="project" value="TreeGrafter"/>
</dbReference>
<evidence type="ECO:0000256" key="1">
    <source>
        <dbReference type="SAM" id="Phobius"/>
    </source>
</evidence>
<dbReference type="Pfam" id="PF00990">
    <property type="entry name" value="GGDEF"/>
    <property type="match status" value="1"/>
</dbReference>
<proteinExistence type="predicted"/>
<feature type="transmembrane region" description="Helical" evidence="1">
    <location>
        <begin position="117"/>
        <end position="136"/>
    </location>
</feature>
<dbReference type="GO" id="GO:0043709">
    <property type="term" value="P:cell adhesion involved in single-species biofilm formation"/>
    <property type="evidence" value="ECO:0007669"/>
    <property type="project" value="TreeGrafter"/>
</dbReference>
<dbReference type="SMART" id="SM00267">
    <property type="entry name" value="GGDEF"/>
    <property type="match status" value="1"/>
</dbReference>
<gene>
    <name evidence="3" type="ORF">MGWOODY_Smn2196</name>
</gene>
<dbReference type="SUPFAM" id="SSF55073">
    <property type="entry name" value="Nucleotide cyclase"/>
    <property type="match status" value="1"/>
</dbReference>
<dbReference type="EMBL" id="CZQE01000373">
    <property type="protein sequence ID" value="CUS46518.1"/>
    <property type="molecule type" value="Genomic_DNA"/>
</dbReference>
<dbReference type="Gene3D" id="3.30.70.270">
    <property type="match status" value="1"/>
</dbReference>
<keyword evidence="1" id="KW-0812">Transmembrane</keyword>
<evidence type="ECO:0000313" key="3">
    <source>
        <dbReference type="EMBL" id="CUS46518.1"/>
    </source>
</evidence>
<feature type="transmembrane region" description="Helical" evidence="1">
    <location>
        <begin position="79"/>
        <end position="97"/>
    </location>
</feature>
<feature type="transmembrane region" description="Helical" evidence="1">
    <location>
        <begin position="46"/>
        <end position="73"/>
    </location>
</feature>
<dbReference type="InterPro" id="IPR050469">
    <property type="entry name" value="Diguanylate_Cyclase"/>
</dbReference>
<organism evidence="3">
    <name type="scientific">hydrothermal vent metagenome</name>
    <dbReference type="NCBI Taxonomy" id="652676"/>
    <lineage>
        <taxon>unclassified sequences</taxon>
        <taxon>metagenomes</taxon>
        <taxon>ecological metagenomes</taxon>
    </lineage>
</organism>
<dbReference type="GO" id="GO:1902201">
    <property type="term" value="P:negative regulation of bacterial-type flagellum-dependent cell motility"/>
    <property type="evidence" value="ECO:0007669"/>
    <property type="project" value="TreeGrafter"/>
</dbReference>
<keyword evidence="1" id="KW-0472">Membrane</keyword>
<evidence type="ECO:0000259" key="2">
    <source>
        <dbReference type="PROSITE" id="PS50887"/>
    </source>
</evidence>
<feature type="transmembrane region" description="Helical" evidence="1">
    <location>
        <begin position="142"/>
        <end position="161"/>
    </location>
</feature>
<protein>
    <submittedName>
        <fullName evidence="3">Diguanylate cyclase/phosphodiesterase (GGDEF &amp; EAL domains) with PAS/PAC sensor(S)</fullName>
    </submittedName>
</protein>
<sequence length="395" mass="41697">MEEDVATTRGGMRAAPLGRAAMALESGFELLTRPDASRDRDLRPELVGTILGTIGMMTFGAVCIVLMILLYAWLADPMAGVALLLVAGLGLASRLSVLSQAGRARNAGDRFHAERGVIATGLLWALIVGVVGSVCALTGDPILLTLSALVVTGLTFGMAFANAGAPMFARVQVSLTLVPFMIAVACSGVPGISLVALQAPLWLIGIFGIIGRSHRLLAELARSHQTNRELAYSDSLTGLANRARIMETLAVRCGMPVPQDIRSSYLLYLDLDGFKAVNDNYGHGVGDDLLREMAMRFRAVVRSGDVIGRIGGDEFIVILVEVTAVQIRSVAERLVIVAGLPIEVLGASARIQIGASVGGAPIVPHDPQRSIQAADAMLYRAKQEGKGRPRLAGLE</sequence>
<dbReference type="NCBIfam" id="TIGR00254">
    <property type="entry name" value="GGDEF"/>
    <property type="match status" value="1"/>
</dbReference>
<dbReference type="PANTHER" id="PTHR45138:SF9">
    <property type="entry name" value="DIGUANYLATE CYCLASE DGCM-RELATED"/>
    <property type="match status" value="1"/>
</dbReference>
<keyword evidence="1" id="KW-1133">Transmembrane helix</keyword>
<dbReference type="InterPro" id="IPR029787">
    <property type="entry name" value="Nucleotide_cyclase"/>
</dbReference>
<dbReference type="InterPro" id="IPR000160">
    <property type="entry name" value="GGDEF_dom"/>
</dbReference>
<feature type="transmembrane region" description="Helical" evidence="1">
    <location>
        <begin position="173"/>
        <end position="193"/>
    </location>
</feature>
<dbReference type="PANTHER" id="PTHR45138">
    <property type="entry name" value="REGULATORY COMPONENTS OF SENSORY TRANSDUCTION SYSTEM"/>
    <property type="match status" value="1"/>
</dbReference>
<accession>A0A160TP52</accession>
<dbReference type="InterPro" id="IPR043128">
    <property type="entry name" value="Rev_trsase/Diguanyl_cyclase"/>
</dbReference>
<name>A0A160TP52_9ZZZZ</name>
<dbReference type="PROSITE" id="PS50887">
    <property type="entry name" value="GGDEF"/>
    <property type="match status" value="1"/>
</dbReference>
<dbReference type="AlphaFoldDB" id="A0A160TP52"/>
<dbReference type="GO" id="GO:0005886">
    <property type="term" value="C:plasma membrane"/>
    <property type="evidence" value="ECO:0007669"/>
    <property type="project" value="TreeGrafter"/>
</dbReference>
<reference evidence="3" key="1">
    <citation type="submission" date="2015-10" db="EMBL/GenBank/DDBJ databases">
        <authorList>
            <person name="Gilbert D.G."/>
        </authorList>
    </citation>
    <scope>NUCLEOTIDE SEQUENCE</scope>
</reference>